<dbReference type="GO" id="GO:0008233">
    <property type="term" value="F:peptidase activity"/>
    <property type="evidence" value="ECO:0007669"/>
    <property type="project" value="UniProtKB-UniRule"/>
</dbReference>
<sequence length="42" mass="4669">TVLIVCCLLYFISVGILTWFMTYVEKQIFLNAVGKDVAGIVS</sequence>
<dbReference type="Pfam" id="PF06703">
    <property type="entry name" value="SPC25"/>
    <property type="match status" value="1"/>
</dbReference>
<evidence type="ECO:0000256" key="4">
    <source>
        <dbReference type="ARBA" id="ARBA00022692"/>
    </source>
</evidence>
<organism evidence="9">
    <name type="scientific">Trichoplax sp. BZ46</name>
    <dbReference type="NCBI Taxonomy" id="332044"/>
    <lineage>
        <taxon>Eukaryota</taxon>
        <taxon>Metazoa</taxon>
        <taxon>Placozoa</taxon>
        <taxon>Uniplacotomia</taxon>
        <taxon>Trichoplacea</taxon>
        <taxon>Trichoplacidae</taxon>
        <taxon>Trichoplax</taxon>
    </lineage>
</organism>
<comment type="subcellular location">
    <subcellularLocation>
        <location evidence="1 8">Endoplasmic reticulum membrane</location>
        <topology evidence="1 8">Multi-pass membrane protein</topology>
    </subcellularLocation>
</comment>
<protein>
    <recommendedName>
        <fullName evidence="3 8">Signal peptidase complex subunit 2</fullName>
    </recommendedName>
</protein>
<dbReference type="EMBL" id="AH015306">
    <property type="protein sequence ID" value="ABA55054.1"/>
    <property type="molecule type" value="Genomic_DNA"/>
</dbReference>
<keyword evidence="4 8" id="KW-0812">Transmembrane</keyword>
<keyword evidence="5 8" id="KW-0256">Endoplasmic reticulum</keyword>
<evidence type="ECO:0000256" key="1">
    <source>
        <dbReference type="ARBA" id="ARBA00004477"/>
    </source>
</evidence>
<dbReference type="GO" id="GO:0005787">
    <property type="term" value="C:signal peptidase complex"/>
    <property type="evidence" value="ECO:0007669"/>
    <property type="project" value="UniProtKB-UniRule"/>
</dbReference>
<proteinExistence type="inferred from homology"/>
<dbReference type="AlphaFoldDB" id="Q3I7A0"/>
<evidence type="ECO:0000256" key="3">
    <source>
        <dbReference type="ARBA" id="ARBA00017057"/>
    </source>
</evidence>
<evidence type="ECO:0000256" key="8">
    <source>
        <dbReference type="RuleBase" id="RU368033"/>
    </source>
</evidence>
<dbReference type="InterPro" id="IPR009582">
    <property type="entry name" value="Spc2/SPCS2"/>
</dbReference>
<evidence type="ECO:0000256" key="5">
    <source>
        <dbReference type="ARBA" id="ARBA00022824"/>
    </source>
</evidence>
<comment type="similarity">
    <text evidence="2 8">Belongs to the SPCS2 family.</text>
</comment>
<keyword evidence="6 8" id="KW-1133">Transmembrane helix</keyword>
<feature type="non-terminal residue" evidence="9">
    <location>
        <position position="1"/>
    </location>
</feature>
<evidence type="ECO:0000256" key="7">
    <source>
        <dbReference type="ARBA" id="ARBA00023136"/>
    </source>
</evidence>
<dbReference type="GO" id="GO:0006465">
    <property type="term" value="P:signal peptide processing"/>
    <property type="evidence" value="ECO:0007669"/>
    <property type="project" value="UniProtKB-UniRule"/>
</dbReference>
<accession>Q3I7A0</accession>
<keyword evidence="7 8" id="KW-0472">Membrane</keyword>
<evidence type="ECO:0000313" key="9">
    <source>
        <dbReference type="EMBL" id="ABA55054.1"/>
    </source>
</evidence>
<evidence type="ECO:0000256" key="2">
    <source>
        <dbReference type="ARBA" id="ARBA00007324"/>
    </source>
</evidence>
<reference evidence="9" key="1">
    <citation type="journal article" date="2005" name="Proc. Natl. Acad. Sci. U.S.A.">
        <title>Molecular signatures for sex in the Placozoa.</title>
        <authorList>
            <person name="Signorovitch A.Y."/>
            <person name="Dellaporta S.L."/>
            <person name="Buss L.W."/>
        </authorList>
    </citation>
    <scope>NUCLEOTIDE SEQUENCE</scope>
    <source>
        <strain evidence="9">BZ46</strain>
    </source>
</reference>
<feature type="transmembrane region" description="Helical" evidence="8">
    <location>
        <begin position="7"/>
        <end position="24"/>
    </location>
</feature>
<name>Q3I7A0_9METZ</name>
<comment type="function">
    <text evidence="8">Component of the signal peptidase complex (SPC) which catalyzes the cleavage of N-terminal signal sequences from nascent proteins as they are translocated into the lumen of the endoplasmic reticulum. Enhances the enzymatic activity of SPC and facilitates the interactions between different components of the translocation site.</text>
</comment>
<comment type="caution">
    <text evidence="8">Lacks conserved residue(s) required for the propagation of feature annotation.</text>
</comment>
<evidence type="ECO:0000256" key="6">
    <source>
        <dbReference type="ARBA" id="ARBA00022989"/>
    </source>
</evidence>